<evidence type="ECO:0000256" key="1">
    <source>
        <dbReference type="ARBA" id="ARBA00002286"/>
    </source>
</evidence>
<dbReference type="InterPro" id="IPR052183">
    <property type="entry name" value="IS_Transposase"/>
</dbReference>
<dbReference type="EMBL" id="CP021472">
    <property type="protein sequence ID" value="ARW18708.1"/>
    <property type="molecule type" value="Genomic_DNA"/>
</dbReference>
<dbReference type="InterPro" id="IPR047930">
    <property type="entry name" value="Transpos_IS6"/>
</dbReference>
<dbReference type="PANTHER" id="PTHR35528:SF3">
    <property type="entry name" value="BLL1675 PROTEIN"/>
    <property type="match status" value="1"/>
</dbReference>
<evidence type="ECO:0000256" key="4">
    <source>
        <dbReference type="ARBA" id="ARBA00023172"/>
    </source>
</evidence>
<keyword evidence="2" id="KW-0815">Transposition</keyword>
<protein>
    <submittedName>
        <fullName evidence="6">Transposase</fullName>
    </submittedName>
</protein>
<keyword evidence="6" id="KW-0614">Plasmid</keyword>
<evidence type="ECO:0000256" key="2">
    <source>
        <dbReference type="ARBA" id="ARBA00022578"/>
    </source>
</evidence>
<dbReference type="InterPro" id="IPR032874">
    <property type="entry name" value="DDE_dom"/>
</dbReference>
<evidence type="ECO:0000256" key="3">
    <source>
        <dbReference type="ARBA" id="ARBA00023125"/>
    </source>
</evidence>
<evidence type="ECO:0000313" key="7">
    <source>
        <dbReference type="Proteomes" id="UP000196118"/>
    </source>
</evidence>
<geneLocation type="plasmid" evidence="7">
    <name>ppc892-2</name>
</geneLocation>
<name>A0A1Y0VSW0_PEDPE</name>
<dbReference type="InterPro" id="IPR036397">
    <property type="entry name" value="RNaseH_sf"/>
</dbReference>
<dbReference type="GO" id="GO:0003677">
    <property type="term" value="F:DNA binding"/>
    <property type="evidence" value="ECO:0007669"/>
    <property type="project" value="UniProtKB-KW"/>
</dbReference>
<proteinExistence type="predicted"/>
<dbReference type="Gene3D" id="3.30.420.10">
    <property type="entry name" value="Ribonuclease H-like superfamily/Ribonuclease H"/>
    <property type="match status" value="1"/>
</dbReference>
<organism evidence="6 7">
    <name type="scientific">Pediococcus pentosaceus</name>
    <dbReference type="NCBI Taxonomy" id="1255"/>
    <lineage>
        <taxon>Bacteria</taxon>
        <taxon>Bacillati</taxon>
        <taxon>Bacillota</taxon>
        <taxon>Bacilli</taxon>
        <taxon>Lactobacillales</taxon>
        <taxon>Lactobacillaceae</taxon>
        <taxon>Pediococcus</taxon>
    </lineage>
</organism>
<evidence type="ECO:0000313" key="6">
    <source>
        <dbReference type="EMBL" id="ARW18708.1"/>
    </source>
</evidence>
<dbReference type="NCBIfam" id="NF033587">
    <property type="entry name" value="transpos_IS6"/>
    <property type="match status" value="1"/>
</dbReference>
<comment type="function">
    <text evidence="1">Involved in the transposition of the insertion sequence.</text>
</comment>
<accession>A0A1Y0VSW0</accession>
<dbReference type="Proteomes" id="UP000196118">
    <property type="component" value="Plasmid pPC892-2"/>
</dbReference>
<keyword evidence="3" id="KW-0238">DNA-binding</keyword>
<keyword evidence="4" id="KW-0233">DNA recombination</keyword>
<dbReference type="SUPFAM" id="SSF53098">
    <property type="entry name" value="Ribonuclease H-like"/>
    <property type="match status" value="1"/>
</dbReference>
<gene>
    <name evidence="6" type="ORF">S100892_00102</name>
</gene>
<sequence>MMKNYFKGRHFQQDIILVAVGYYFRFNLSYRDVVEILRDRGITVHHTTIMRWVHHYGPIFQVLWRRHKHSASQSWRVDETYIKVKGQWCYLYRAIDNQGLTLDFELRKHRDYQSAYHFLKRLFTTDGRPHCLVTDQYSGTLKAIKQVIKDGLLEKANHQCSKYRNNLIEQDHRFIKRHRVRSAGFQTIRTAAKTLAGVEVVHAIRKETRRNGSFFGFSVTAELKQLLIA</sequence>
<evidence type="ECO:0000259" key="5">
    <source>
        <dbReference type="Pfam" id="PF13610"/>
    </source>
</evidence>
<dbReference type="PANTHER" id="PTHR35528">
    <property type="entry name" value="BLL1675 PROTEIN"/>
    <property type="match status" value="1"/>
</dbReference>
<dbReference type="AlphaFoldDB" id="A0A1Y0VSW0"/>
<dbReference type="GO" id="GO:0006310">
    <property type="term" value="P:DNA recombination"/>
    <property type="evidence" value="ECO:0007669"/>
    <property type="project" value="UniProtKB-KW"/>
</dbReference>
<reference evidence="6 7" key="1">
    <citation type="submission" date="2017-05" db="EMBL/GenBank/DDBJ databases">
        <title>Genome sequence of Pediococcus pentosaceus strain SRCM100892.</title>
        <authorList>
            <person name="Cho S.H."/>
        </authorList>
    </citation>
    <scope>NUCLEOTIDE SEQUENCE [LARGE SCALE GENOMIC DNA]</scope>
    <source>
        <strain evidence="6 7">SRCM100892</strain>
        <plasmid evidence="7">Plasmid ppc892-2</plasmid>
    </source>
</reference>
<dbReference type="RefSeq" id="WP_094104170.1">
    <property type="nucleotide sequence ID" value="NZ_CP085473.1"/>
</dbReference>
<dbReference type="InterPro" id="IPR012337">
    <property type="entry name" value="RNaseH-like_sf"/>
</dbReference>
<dbReference type="GO" id="GO:0032196">
    <property type="term" value="P:transposition"/>
    <property type="evidence" value="ECO:0007669"/>
    <property type="project" value="UniProtKB-KW"/>
</dbReference>
<feature type="domain" description="DDE" evidence="5">
    <location>
        <begin position="73"/>
        <end position="207"/>
    </location>
</feature>
<dbReference type="Pfam" id="PF13610">
    <property type="entry name" value="DDE_Tnp_IS240"/>
    <property type="match status" value="1"/>
</dbReference>